<evidence type="ECO:0000256" key="2">
    <source>
        <dbReference type="ARBA" id="ARBA00022649"/>
    </source>
</evidence>
<feature type="binding site" evidence="8">
    <location>
        <position position="93"/>
    </location>
    <ligand>
        <name>Mg(2+)</name>
        <dbReference type="ChEBI" id="CHEBI:18420"/>
    </ligand>
</feature>
<comment type="similarity">
    <text evidence="7 8">Belongs to the PINc/VapC protein family.</text>
</comment>
<dbReference type="InterPro" id="IPR050556">
    <property type="entry name" value="Type_II_TA_system_RNase"/>
</dbReference>
<keyword evidence="5 8" id="KW-0378">Hydrolase</keyword>
<evidence type="ECO:0000256" key="8">
    <source>
        <dbReference type="HAMAP-Rule" id="MF_00265"/>
    </source>
</evidence>
<accession>A0A975FQ87</accession>
<protein>
    <recommendedName>
        <fullName evidence="8">Ribonuclease VapC</fullName>
        <shortName evidence="8">RNase VapC</shortName>
        <ecNumber evidence="8">3.1.-.-</ecNumber>
    </recommendedName>
    <alternativeName>
        <fullName evidence="8">Toxin VapC</fullName>
    </alternativeName>
</protein>
<organism evidence="10 11">
    <name type="scientific">Agromyces archimandritae</name>
    <dbReference type="NCBI Taxonomy" id="2781962"/>
    <lineage>
        <taxon>Bacteria</taxon>
        <taxon>Bacillati</taxon>
        <taxon>Actinomycetota</taxon>
        <taxon>Actinomycetes</taxon>
        <taxon>Micrococcales</taxon>
        <taxon>Microbacteriaceae</taxon>
        <taxon>Agromyces</taxon>
    </lineage>
</organism>
<dbReference type="RefSeq" id="WP_210901515.1">
    <property type="nucleotide sequence ID" value="NZ_CP071696.1"/>
</dbReference>
<evidence type="ECO:0000256" key="4">
    <source>
        <dbReference type="ARBA" id="ARBA00022723"/>
    </source>
</evidence>
<dbReference type="Pfam" id="PF01850">
    <property type="entry name" value="PIN"/>
    <property type="match status" value="1"/>
</dbReference>
<dbReference type="GO" id="GO:0004540">
    <property type="term" value="F:RNA nuclease activity"/>
    <property type="evidence" value="ECO:0007669"/>
    <property type="project" value="InterPro"/>
</dbReference>
<dbReference type="GO" id="GO:0000287">
    <property type="term" value="F:magnesium ion binding"/>
    <property type="evidence" value="ECO:0007669"/>
    <property type="project" value="UniProtKB-UniRule"/>
</dbReference>
<reference evidence="10" key="1">
    <citation type="submission" date="2021-03" db="EMBL/GenBank/DDBJ databases">
        <title>Agromyces archimandritus sp. nov., isolated from the cockroach Archimandrita tessellata.</title>
        <authorList>
            <person name="Guzman J."/>
            <person name="Ortuzar M."/>
            <person name="Poehlein A."/>
            <person name="Daniel R."/>
            <person name="Trujillo M."/>
            <person name="Vilcinskas A."/>
        </authorList>
    </citation>
    <scope>NUCLEOTIDE SEQUENCE</scope>
    <source>
        <strain evidence="10">G127AT</strain>
    </source>
</reference>
<evidence type="ECO:0000256" key="5">
    <source>
        <dbReference type="ARBA" id="ARBA00022801"/>
    </source>
</evidence>
<dbReference type="Proteomes" id="UP000671914">
    <property type="component" value="Chromosome"/>
</dbReference>
<evidence type="ECO:0000256" key="7">
    <source>
        <dbReference type="ARBA" id="ARBA00038093"/>
    </source>
</evidence>
<dbReference type="Gene3D" id="3.40.50.1010">
    <property type="entry name" value="5'-nuclease"/>
    <property type="match status" value="1"/>
</dbReference>
<dbReference type="PANTHER" id="PTHR33653:SF1">
    <property type="entry name" value="RIBONUCLEASE VAPC2"/>
    <property type="match status" value="1"/>
</dbReference>
<comment type="cofactor">
    <cofactor evidence="1 8">
        <name>Mg(2+)</name>
        <dbReference type="ChEBI" id="CHEBI:18420"/>
    </cofactor>
</comment>
<evidence type="ECO:0000259" key="9">
    <source>
        <dbReference type="Pfam" id="PF01850"/>
    </source>
</evidence>
<keyword evidence="11" id="KW-1185">Reference proteome</keyword>
<dbReference type="InterPro" id="IPR002716">
    <property type="entry name" value="PIN_dom"/>
</dbReference>
<dbReference type="GO" id="GO:0090729">
    <property type="term" value="F:toxin activity"/>
    <property type="evidence" value="ECO:0007669"/>
    <property type="project" value="UniProtKB-KW"/>
</dbReference>
<dbReference type="SUPFAM" id="SSF88723">
    <property type="entry name" value="PIN domain-like"/>
    <property type="match status" value="1"/>
</dbReference>
<evidence type="ECO:0000256" key="3">
    <source>
        <dbReference type="ARBA" id="ARBA00022722"/>
    </source>
</evidence>
<evidence type="ECO:0000256" key="6">
    <source>
        <dbReference type="ARBA" id="ARBA00022842"/>
    </source>
</evidence>
<dbReference type="EC" id="3.1.-.-" evidence="8"/>
<evidence type="ECO:0000313" key="11">
    <source>
        <dbReference type="Proteomes" id="UP000671914"/>
    </source>
</evidence>
<sequence length="125" mass="13620">MSILVDTSVLIDVLRGIPEAAGVLRDARADGPLHASEITRLEVLAGMRPREEAATRELLDVLNWRPVDDRIAEVAGELGRAWLPGNRGIDSADLAIAATAIVLDARLFTRNVKHFPMFHGLTAPY</sequence>
<gene>
    <name evidence="8" type="primary">vapC</name>
    <name evidence="10" type="ORF">G127AT_07415</name>
</gene>
<dbReference type="HAMAP" id="MF_00265">
    <property type="entry name" value="VapC_Nob1"/>
    <property type="match status" value="1"/>
</dbReference>
<dbReference type="InterPro" id="IPR022907">
    <property type="entry name" value="VapC_family"/>
</dbReference>
<evidence type="ECO:0000256" key="1">
    <source>
        <dbReference type="ARBA" id="ARBA00001946"/>
    </source>
</evidence>
<keyword evidence="3 8" id="KW-0540">Nuclease</keyword>
<feature type="domain" description="PIN" evidence="9">
    <location>
        <begin position="3"/>
        <end position="111"/>
    </location>
</feature>
<evidence type="ECO:0000313" key="10">
    <source>
        <dbReference type="EMBL" id="QTX05999.1"/>
    </source>
</evidence>
<dbReference type="CDD" id="cd18741">
    <property type="entry name" value="PIN_VapC4-5_FitB-like"/>
    <property type="match status" value="1"/>
</dbReference>
<dbReference type="KEGG" id="aarc:G127AT_07415"/>
<feature type="binding site" evidence="8">
    <location>
        <position position="6"/>
    </location>
    <ligand>
        <name>Mg(2+)</name>
        <dbReference type="ChEBI" id="CHEBI:18420"/>
    </ligand>
</feature>
<keyword evidence="4 8" id="KW-0479">Metal-binding</keyword>
<proteinExistence type="inferred from homology"/>
<comment type="function">
    <text evidence="8">Toxic component of a toxin-antitoxin (TA) system. An RNase.</text>
</comment>
<dbReference type="AlphaFoldDB" id="A0A975FQ87"/>
<dbReference type="InterPro" id="IPR029060">
    <property type="entry name" value="PIN-like_dom_sf"/>
</dbReference>
<keyword evidence="2 8" id="KW-1277">Toxin-antitoxin system</keyword>
<name>A0A975FQ87_9MICO</name>
<dbReference type="GO" id="GO:0016787">
    <property type="term" value="F:hydrolase activity"/>
    <property type="evidence" value="ECO:0007669"/>
    <property type="project" value="UniProtKB-KW"/>
</dbReference>
<dbReference type="EMBL" id="CP071696">
    <property type="protein sequence ID" value="QTX05999.1"/>
    <property type="molecule type" value="Genomic_DNA"/>
</dbReference>
<keyword evidence="8" id="KW-0800">Toxin</keyword>
<keyword evidence="6 8" id="KW-0460">Magnesium</keyword>
<dbReference type="PANTHER" id="PTHR33653">
    <property type="entry name" value="RIBONUCLEASE VAPC2"/>
    <property type="match status" value="1"/>
</dbReference>